<dbReference type="STRING" id="123899.SAMEA3906487_03400"/>
<gene>
    <name evidence="3" type="ORF">SAMEA3906487_03400</name>
</gene>
<evidence type="ECO:0000313" key="4">
    <source>
        <dbReference type="Proteomes" id="UP000076825"/>
    </source>
</evidence>
<dbReference type="eggNOG" id="COG1585">
    <property type="taxonomic scope" value="Bacteria"/>
</dbReference>
<feature type="domain" description="NfeD-like C-terminal" evidence="2">
    <location>
        <begin position="81"/>
        <end position="137"/>
    </location>
</feature>
<feature type="transmembrane region" description="Helical" evidence="1">
    <location>
        <begin position="41"/>
        <end position="61"/>
    </location>
</feature>
<protein>
    <submittedName>
        <fullName evidence="3">Membrane protein</fullName>
    </submittedName>
</protein>
<evidence type="ECO:0000259" key="2">
    <source>
        <dbReference type="Pfam" id="PF01957"/>
    </source>
</evidence>
<dbReference type="AlphaFoldDB" id="A0A157SR51"/>
<reference evidence="3 4" key="1">
    <citation type="submission" date="2016-04" db="EMBL/GenBank/DDBJ databases">
        <authorList>
            <consortium name="Pathogen Informatics"/>
        </authorList>
    </citation>
    <scope>NUCLEOTIDE SEQUENCE [LARGE SCALE GENOMIC DNA]</scope>
    <source>
        <strain evidence="3 4">H044680328</strain>
    </source>
</reference>
<dbReference type="OrthoDB" id="5654021at2"/>
<dbReference type="KEGG" id="btrm:SAMEA390648703400"/>
<dbReference type="EMBL" id="LT546645">
    <property type="protein sequence ID" value="SAI72774.1"/>
    <property type="molecule type" value="Genomic_DNA"/>
</dbReference>
<dbReference type="GeneID" id="56589363"/>
<keyword evidence="1" id="KW-0812">Transmembrane</keyword>
<dbReference type="InterPro" id="IPR002810">
    <property type="entry name" value="NfeD-like_C"/>
</dbReference>
<dbReference type="RefSeq" id="WP_025515979.1">
    <property type="nucleotide sequence ID" value="NZ_CP016340.1"/>
</dbReference>
<keyword evidence="4" id="KW-1185">Reference proteome</keyword>
<dbReference type="PATRIC" id="fig|123899.6.peg.3399"/>
<organism evidence="3 4">
    <name type="scientific">Bordetella trematum</name>
    <dbReference type="NCBI Taxonomy" id="123899"/>
    <lineage>
        <taxon>Bacteria</taxon>
        <taxon>Pseudomonadati</taxon>
        <taxon>Pseudomonadota</taxon>
        <taxon>Betaproteobacteria</taxon>
        <taxon>Burkholderiales</taxon>
        <taxon>Alcaligenaceae</taxon>
        <taxon>Bordetella</taxon>
    </lineage>
</organism>
<name>A0A157SR51_9BORD</name>
<evidence type="ECO:0000313" key="3">
    <source>
        <dbReference type="EMBL" id="SAI72774.1"/>
    </source>
</evidence>
<dbReference type="Pfam" id="PF01957">
    <property type="entry name" value="NfeD"/>
    <property type="match status" value="1"/>
</dbReference>
<evidence type="ECO:0000256" key="1">
    <source>
        <dbReference type="SAM" id="Phobius"/>
    </source>
</evidence>
<keyword evidence="1" id="KW-0472">Membrane</keyword>
<proteinExistence type="predicted"/>
<accession>A0A157SR51</accession>
<dbReference type="Proteomes" id="UP000076825">
    <property type="component" value="Chromosome 1"/>
</dbReference>
<sequence length="143" mass="15249">MWIWFGLAALALIGEVASGTFYLLLVALGLAAGGLASWAGLMFEWQLLACAGVAVLGLLLLRRRGILKKREIDASRNADVNLDIGQTVMVQTWSPEGRTRVQYRGAQWQAQLAAGQPQAGGLHVITAIRGAVLVLAPKSEAAR</sequence>
<keyword evidence="1" id="KW-1133">Transmembrane helix</keyword>